<dbReference type="Pfam" id="PF00079">
    <property type="entry name" value="Serpin"/>
    <property type="match status" value="1"/>
</dbReference>
<dbReference type="GO" id="GO:0005615">
    <property type="term" value="C:extracellular space"/>
    <property type="evidence" value="ECO:0007669"/>
    <property type="project" value="InterPro"/>
</dbReference>
<dbReference type="PANTHER" id="PTHR11461">
    <property type="entry name" value="SERINE PROTEASE INHIBITOR, SERPIN"/>
    <property type="match status" value="1"/>
</dbReference>
<dbReference type="PROSITE" id="PS00284">
    <property type="entry name" value="SERPIN"/>
    <property type="match status" value="1"/>
</dbReference>
<evidence type="ECO:0000256" key="4">
    <source>
        <dbReference type="RuleBase" id="RU000411"/>
    </source>
</evidence>
<comment type="similarity">
    <text evidence="1 4">Belongs to the serpin family.</text>
</comment>
<dbReference type="InterPro" id="IPR023796">
    <property type="entry name" value="Serpin_dom"/>
</dbReference>
<comment type="caution">
    <text evidence="7">The sequence shown here is derived from an EMBL/GenBank/DDBJ whole genome shotgun (WGS) entry which is preliminary data.</text>
</comment>
<dbReference type="SUPFAM" id="SSF56574">
    <property type="entry name" value="Serpins"/>
    <property type="match status" value="1"/>
</dbReference>
<organism evidence="7 8">
    <name type="scientific">Polypedilum vanderplanki</name>
    <name type="common">Sleeping chironomid midge</name>
    <dbReference type="NCBI Taxonomy" id="319348"/>
    <lineage>
        <taxon>Eukaryota</taxon>
        <taxon>Metazoa</taxon>
        <taxon>Ecdysozoa</taxon>
        <taxon>Arthropoda</taxon>
        <taxon>Hexapoda</taxon>
        <taxon>Insecta</taxon>
        <taxon>Pterygota</taxon>
        <taxon>Neoptera</taxon>
        <taxon>Endopterygota</taxon>
        <taxon>Diptera</taxon>
        <taxon>Nematocera</taxon>
        <taxon>Chironomoidea</taxon>
        <taxon>Chironomidae</taxon>
        <taxon>Chironominae</taxon>
        <taxon>Polypedilum</taxon>
        <taxon>Polypedilum</taxon>
    </lineage>
</organism>
<dbReference type="Gene3D" id="2.30.39.10">
    <property type="entry name" value="Alpha-1-antitrypsin, domain 1"/>
    <property type="match status" value="1"/>
</dbReference>
<keyword evidence="8" id="KW-1185">Reference proteome</keyword>
<evidence type="ECO:0000259" key="6">
    <source>
        <dbReference type="SMART" id="SM00093"/>
    </source>
</evidence>
<evidence type="ECO:0000313" key="8">
    <source>
        <dbReference type="Proteomes" id="UP001107558"/>
    </source>
</evidence>
<dbReference type="InterPro" id="IPR000215">
    <property type="entry name" value="Serpin_fam"/>
</dbReference>
<dbReference type="CDD" id="cd19601">
    <property type="entry name" value="serpin42Da-like"/>
    <property type="match status" value="1"/>
</dbReference>
<evidence type="ECO:0000256" key="3">
    <source>
        <dbReference type="ARBA" id="ARBA00022900"/>
    </source>
</evidence>
<keyword evidence="2" id="KW-0646">Protease inhibitor</keyword>
<dbReference type="PANTHER" id="PTHR11461:SF211">
    <property type="entry name" value="GH10112P-RELATED"/>
    <property type="match status" value="1"/>
</dbReference>
<name>A0A9J6BRI4_POLVA</name>
<keyword evidence="3" id="KW-0722">Serine protease inhibitor</keyword>
<dbReference type="InterPro" id="IPR023795">
    <property type="entry name" value="Serpin_CS"/>
</dbReference>
<dbReference type="InterPro" id="IPR042185">
    <property type="entry name" value="Serpin_sf_2"/>
</dbReference>
<sequence length="396" mass="44456">MLQKLILSVCALTIVLNASMASPSEIEQKFSKSASNFAAKLYQNSIQGKTGNVIISPVSVQTAVTLAMFGAAGETKQEMLKGLEYQGFTDQIIADNYQRFGESVAKTNGLKIANKIYVMKGYSVKPTFQQVATKSFNSEAEDVNFAQSKDSAGKINTWVENQTNNKIKNLISPDSLDADTRMVLVNAIYFKGFWTYQFDPKATFKAPFFLNDNDKVDVDFMKIKKHFKYGRFDDLDATALELPYKDSDITMLIILPNKRTGLAELESKLDTIDFNELTTKMYSEEVNVELPKFKIEFDIELTEPLKKMGMEKMFSDAAQFDELLTSTEPLKVSQVVHKAFIEVNEEGAEAAAATAIMVTSYSLVIGKKINFKCDRPFLFALMKSNESLFMGRIQKF</sequence>
<dbReference type="InterPro" id="IPR042178">
    <property type="entry name" value="Serpin_sf_1"/>
</dbReference>
<reference evidence="7" key="1">
    <citation type="submission" date="2021-03" db="EMBL/GenBank/DDBJ databases">
        <title>Chromosome level genome of the anhydrobiotic midge Polypedilum vanderplanki.</title>
        <authorList>
            <person name="Yoshida Y."/>
            <person name="Kikawada T."/>
            <person name="Gusev O."/>
        </authorList>
    </citation>
    <scope>NUCLEOTIDE SEQUENCE</scope>
    <source>
        <strain evidence="7">NIAS01</strain>
        <tissue evidence="7">Whole body or cell culture</tissue>
    </source>
</reference>
<dbReference type="Proteomes" id="UP001107558">
    <property type="component" value="Chromosome 3"/>
</dbReference>
<accession>A0A9J6BRI4</accession>
<evidence type="ECO:0000256" key="5">
    <source>
        <dbReference type="SAM" id="SignalP"/>
    </source>
</evidence>
<proteinExistence type="inferred from homology"/>
<protein>
    <recommendedName>
        <fullName evidence="6">Serpin domain-containing protein</fullName>
    </recommendedName>
</protein>
<feature type="signal peptide" evidence="5">
    <location>
        <begin position="1"/>
        <end position="21"/>
    </location>
</feature>
<keyword evidence="5" id="KW-0732">Signal</keyword>
<gene>
    <name evidence="7" type="ORF">PVAND_002454</name>
</gene>
<feature type="chain" id="PRO_5039918105" description="Serpin domain-containing protein" evidence="5">
    <location>
        <begin position="22"/>
        <end position="396"/>
    </location>
</feature>
<evidence type="ECO:0000313" key="7">
    <source>
        <dbReference type="EMBL" id="KAG5672320.1"/>
    </source>
</evidence>
<feature type="domain" description="Serpin" evidence="6">
    <location>
        <begin position="39"/>
        <end position="396"/>
    </location>
</feature>
<dbReference type="SMART" id="SM00093">
    <property type="entry name" value="SERPIN"/>
    <property type="match status" value="1"/>
</dbReference>
<dbReference type="OrthoDB" id="671595at2759"/>
<dbReference type="EMBL" id="JADBJN010000003">
    <property type="protein sequence ID" value="KAG5672320.1"/>
    <property type="molecule type" value="Genomic_DNA"/>
</dbReference>
<evidence type="ECO:0000256" key="1">
    <source>
        <dbReference type="ARBA" id="ARBA00009500"/>
    </source>
</evidence>
<dbReference type="InterPro" id="IPR036186">
    <property type="entry name" value="Serpin_sf"/>
</dbReference>
<dbReference type="GO" id="GO:0004867">
    <property type="term" value="F:serine-type endopeptidase inhibitor activity"/>
    <property type="evidence" value="ECO:0007669"/>
    <property type="project" value="UniProtKB-KW"/>
</dbReference>
<dbReference type="Gene3D" id="3.30.497.10">
    <property type="entry name" value="Antithrombin, subunit I, domain 2"/>
    <property type="match status" value="1"/>
</dbReference>
<dbReference type="AlphaFoldDB" id="A0A9J6BRI4"/>
<evidence type="ECO:0000256" key="2">
    <source>
        <dbReference type="ARBA" id="ARBA00022690"/>
    </source>
</evidence>